<gene>
    <name evidence="3" type="ORF">SMD44_08952</name>
</gene>
<dbReference type="GO" id="GO:0009366">
    <property type="term" value="C:enterobactin synthetase complex"/>
    <property type="evidence" value="ECO:0007669"/>
    <property type="project" value="TreeGrafter"/>
</dbReference>
<dbReference type="SUPFAM" id="SSF56801">
    <property type="entry name" value="Acetyl-CoA synthetase-like"/>
    <property type="match status" value="1"/>
</dbReference>
<feature type="domain" description="AMP-dependent synthetase/ligase" evidence="2">
    <location>
        <begin position="4"/>
        <end position="185"/>
    </location>
</feature>
<feature type="domain" description="AMP-dependent synthetase/ligase" evidence="2">
    <location>
        <begin position="242"/>
        <end position="314"/>
    </location>
</feature>
<dbReference type="GO" id="GO:0031177">
    <property type="term" value="F:phosphopantetheine binding"/>
    <property type="evidence" value="ECO:0007669"/>
    <property type="project" value="TreeGrafter"/>
</dbReference>
<dbReference type="GO" id="GO:0047527">
    <property type="term" value="F:2,3-dihydroxybenzoate-serine ligase activity"/>
    <property type="evidence" value="ECO:0007669"/>
    <property type="project" value="TreeGrafter"/>
</dbReference>
<reference evidence="3 4" key="1">
    <citation type="submission" date="2017-05" db="EMBL/GenBank/DDBJ databases">
        <title>Streptomyces alboflavus Genome sequencing and assembly.</title>
        <authorList>
            <person name="Wang Y."/>
            <person name="Du B."/>
            <person name="Ding Y."/>
            <person name="Liu H."/>
            <person name="Hou Q."/>
            <person name="Liu K."/>
            <person name="Wang C."/>
            <person name="Yao L."/>
        </authorList>
    </citation>
    <scope>NUCLEOTIDE SEQUENCE [LARGE SCALE GENOMIC DNA]</scope>
    <source>
        <strain evidence="3 4">MDJK44</strain>
    </source>
</reference>
<evidence type="ECO:0000313" key="3">
    <source>
        <dbReference type="EMBL" id="ARX89465.1"/>
    </source>
</evidence>
<accession>A0A1Z1WSR1</accession>
<protein>
    <submittedName>
        <fullName evidence="3">Putative Linear gramicidin synthase subunit C</fullName>
    </submittedName>
</protein>
<organism evidence="3 4">
    <name type="scientific">Streptomyces alboflavus</name>
    <dbReference type="NCBI Taxonomy" id="67267"/>
    <lineage>
        <taxon>Bacteria</taxon>
        <taxon>Bacillati</taxon>
        <taxon>Actinomycetota</taxon>
        <taxon>Actinomycetes</taxon>
        <taxon>Kitasatosporales</taxon>
        <taxon>Streptomycetaceae</taxon>
        <taxon>Streptomyces</taxon>
    </lineage>
</organism>
<dbReference type="EMBL" id="CP021748">
    <property type="protein sequence ID" value="ARX89465.1"/>
    <property type="molecule type" value="Genomic_DNA"/>
</dbReference>
<dbReference type="InterPro" id="IPR000873">
    <property type="entry name" value="AMP-dep_synth/lig_dom"/>
</dbReference>
<dbReference type="PROSITE" id="PS00455">
    <property type="entry name" value="AMP_BINDING"/>
    <property type="match status" value="1"/>
</dbReference>
<sequence length="338" mass="34141">MHEGRRELTYRQLDAWSDRVASRLLADGLRPEDRVALLMDRSAELVVAQLAVLKAGGAYVPSTPGPPERRRTLLDRAGVSARLTAADVTAACTAPGQTSTAPAADPDRLAYVMFTSGSTGEPKAVAVRHRDVASLATDSRFADGVCDRVLLHSPVAFDAATFEVWGPLLTGGCVVVAAGETVDAALLRRLARPEAGAGARPEAEARPGARPGAGAGAGGGAGAGVGAGAGAGVGAGAGGGGLTALWLTAGVFRLLAQDAPDCFAGLRQVWTGGDVVPAAAVRRVLAACPGLTVVDGYGPTETTTFATSHALTTHTVSPTPCPWAARWTTSASTCSTPA</sequence>
<evidence type="ECO:0000256" key="1">
    <source>
        <dbReference type="SAM" id="MobiDB-lite"/>
    </source>
</evidence>
<dbReference type="Pfam" id="PF00501">
    <property type="entry name" value="AMP-binding"/>
    <property type="match status" value="2"/>
</dbReference>
<evidence type="ECO:0000313" key="4">
    <source>
        <dbReference type="Proteomes" id="UP000195880"/>
    </source>
</evidence>
<name>A0A1Z1WSR1_9ACTN</name>
<keyword evidence="4" id="KW-1185">Reference proteome</keyword>
<dbReference type="KEGG" id="salf:SMD44_08952"/>
<dbReference type="GO" id="GO:0009239">
    <property type="term" value="P:enterobactin biosynthetic process"/>
    <property type="evidence" value="ECO:0007669"/>
    <property type="project" value="TreeGrafter"/>
</dbReference>
<dbReference type="PANTHER" id="PTHR45527:SF1">
    <property type="entry name" value="FATTY ACID SYNTHASE"/>
    <property type="match status" value="1"/>
</dbReference>
<dbReference type="GO" id="GO:0005829">
    <property type="term" value="C:cytosol"/>
    <property type="evidence" value="ECO:0007669"/>
    <property type="project" value="TreeGrafter"/>
</dbReference>
<proteinExistence type="predicted"/>
<dbReference type="AlphaFoldDB" id="A0A1Z1WSR1"/>
<dbReference type="InterPro" id="IPR020845">
    <property type="entry name" value="AMP-binding_CS"/>
</dbReference>
<evidence type="ECO:0000259" key="2">
    <source>
        <dbReference type="Pfam" id="PF00501"/>
    </source>
</evidence>
<dbReference type="PANTHER" id="PTHR45527">
    <property type="entry name" value="NONRIBOSOMAL PEPTIDE SYNTHETASE"/>
    <property type="match status" value="1"/>
</dbReference>
<dbReference type="GO" id="GO:0043041">
    <property type="term" value="P:amino acid activation for nonribosomal peptide biosynthetic process"/>
    <property type="evidence" value="ECO:0007669"/>
    <property type="project" value="TreeGrafter"/>
</dbReference>
<dbReference type="Gene3D" id="3.40.50.980">
    <property type="match status" value="3"/>
</dbReference>
<feature type="region of interest" description="Disordered" evidence="1">
    <location>
        <begin position="196"/>
        <end position="221"/>
    </location>
</feature>
<dbReference type="RefSeq" id="WP_237307764.1">
    <property type="nucleotide sequence ID" value="NZ_CP021748.1"/>
</dbReference>
<dbReference type="Proteomes" id="UP000195880">
    <property type="component" value="Chromosome"/>
</dbReference>
<feature type="compositionally biased region" description="Gly residues" evidence="1">
    <location>
        <begin position="211"/>
        <end position="221"/>
    </location>
</feature>